<evidence type="ECO:0000256" key="6">
    <source>
        <dbReference type="ARBA" id="ARBA00022679"/>
    </source>
</evidence>
<protein>
    <recommendedName>
        <fullName evidence="3">histidine kinase</fullName>
        <ecNumber evidence="3">2.7.13.3</ecNumber>
    </recommendedName>
</protein>
<dbReference type="SUPFAM" id="SSF55874">
    <property type="entry name" value="ATPase domain of HSP90 chaperone/DNA topoisomerase II/histidine kinase"/>
    <property type="match status" value="1"/>
</dbReference>
<keyword evidence="5" id="KW-0597">Phosphoprotein</keyword>
<gene>
    <name evidence="15" type="ORF">N825_08555</name>
</gene>
<dbReference type="SUPFAM" id="SSF47384">
    <property type="entry name" value="Homodimeric domain of signal transducing histidine kinase"/>
    <property type="match status" value="1"/>
</dbReference>
<keyword evidence="4" id="KW-1003">Cell membrane</keyword>
<evidence type="ECO:0000259" key="13">
    <source>
        <dbReference type="PROSITE" id="PS50109"/>
    </source>
</evidence>
<evidence type="ECO:0000313" key="16">
    <source>
        <dbReference type="Proteomes" id="UP000019486"/>
    </source>
</evidence>
<dbReference type="AlphaFoldDB" id="W9H5K7"/>
<keyword evidence="9 12" id="KW-1133">Transmembrane helix</keyword>
<dbReference type="Gene3D" id="1.10.287.130">
    <property type="match status" value="1"/>
</dbReference>
<dbReference type="PANTHER" id="PTHR43711">
    <property type="entry name" value="TWO-COMPONENT HISTIDINE KINASE"/>
    <property type="match status" value="1"/>
</dbReference>
<evidence type="ECO:0000256" key="9">
    <source>
        <dbReference type="ARBA" id="ARBA00022989"/>
    </source>
</evidence>
<accession>W9H5K7</accession>
<feature type="domain" description="HAMP" evidence="14">
    <location>
        <begin position="315"/>
        <end position="364"/>
    </location>
</feature>
<dbReference type="PROSITE" id="PS50885">
    <property type="entry name" value="HAMP"/>
    <property type="match status" value="1"/>
</dbReference>
<keyword evidence="7 12" id="KW-0812">Transmembrane</keyword>
<feature type="domain" description="Histidine kinase" evidence="13">
    <location>
        <begin position="382"/>
        <end position="602"/>
    </location>
</feature>
<comment type="caution">
    <text evidence="15">The sequence shown here is derived from an EMBL/GenBank/DDBJ whole genome shotgun (WGS) entry which is preliminary data.</text>
</comment>
<evidence type="ECO:0000256" key="4">
    <source>
        <dbReference type="ARBA" id="ARBA00022475"/>
    </source>
</evidence>
<dbReference type="EC" id="2.7.13.3" evidence="3"/>
<dbReference type="CDD" id="cd00082">
    <property type="entry name" value="HisKA"/>
    <property type="match status" value="1"/>
</dbReference>
<dbReference type="InterPro" id="IPR004358">
    <property type="entry name" value="Sig_transdc_His_kin-like_C"/>
</dbReference>
<dbReference type="InterPro" id="IPR036890">
    <property type="entry name" value="HATPase_C_sf"/>
</dbReference>
<organism evidence="15 16">
    <name type="scientific">Skermanella stibiiresistens SB22</name>
    <dbReference type="NCBI Taxonomy" id="1385369"/>
    <lineage>
        <taxon>Bacteria</taxon>
        <taxon>Pseudomonadati</taxon>
        <taxon>Pseudomonadota</taxon>
        <taxon>Alphaproteobacteria</taxon>
        <taxon>Rhodospirillales</taxon>
        <taxon>Azospirillaceae</taxon>
        <taxon>Skermanella</taxon>
    </lineage>
</organism>
<sequence>MDTASPLRRKIILALGLVILLTFVAFAWLTHFVVTPRIREQVGASLSAMATQARASLTERLRERSWELRNSALRAALSDAVLSDAALTEAAKPRQRLRQVTSNLKATGETFGWIGFADATGRVVASSDPIMEGMDVSNADWFVSGRLAPHLAEIAGSARHDVMIAAPITAADGKALGVIAARLNPSWLMAAERATLGDHHPLRDGTELLLLDRHGVVIDGPAALMDAAVPFGGTDPDDRFFQVTRLGGEDYDVGRPVGTRAPELDRLGWSVVAVQPLSMAARPLTWLSVDTAAIATAAGLVLLACGWIIVSGACQPLTALGKTASRMAAGDAVPPIPTLGDYAEVQSLSHSLQALDDRMREGERRSSMIGRSLKDRDMLLRTMAHDLRSPLTAALSLAETLANPASRLGAERRVVVAAGCFQAIRNMQDMLDNLLRWTFLTMEVAPASAAVDIRQLVHDSLAMSFATAEMKAVDLIVEVPPLTVEADPETIGTIVRNLVNNAVKFTREGGVVRVTAGMVEAGMILTVSDTGVGMGARTIAALFTERPSQVVLPTTPGTDGEPGTGLGLMLCRDLVERCGGRIAVETVEGSGTAFQVFLPVRPASSGSERRYPTA</sequence>
<keyword evidence="8" id="KW-0418">Kinase</keyword>
<dbReference type="CDD" id="cd12914">
    <property type="entry name" value="PDC1_DGC_like"/>
    <property type="match status" value="1"/>
</dbReference>
<proteinExistence type="predicted"/>
<evidence type="ECO:0000256" key="5">
    <source>
        <dbReference type="ARBA" id="ARBA00022553"/>
    </source>
</evidence>
<evidence type="ECO:0000256" key="8">
    <source>
        <dbReference type="ARBA" id="ARBA00022777"/>
    </source>
</evidence>
<dbReference type="InterPro" id="IPR003594">
    <property type="entry name" value="HATPase_dom"/>
</dbReference>
<evidence type="ECO:0000256" key="2">
    <source>
        <dbReference type="ARBA" id="ARBA00004651"/>
    </source>
</evidence>
<dbReference type="SMART" id="SM00388">
    <property type="entry name" value="HisKA"/>
    <property type="match status" value="1"/>
</dbReference>
<evidence type="ECO:0000256" key="10">
    <source>
        <dbReference type="ARBA" id="ARBA00023012"/>
    </source>
</evidence>
<evidence type="ECO:0000256" key="11">
    <source>
        <dbReference type="ARBA" id="ARBA00023136"/>
    </source>
</evidence>
<dbReference type="Proteomes" id="UP000019486">
    <property type="component" value="Unassembled WGS sequence"/>
</dbReference>
<dbReference type="InterPro" id="IPR005467">
    <property type="entry name" value="His_kinase_dom"/>
</dbReference>
<dbReference type="STRING" id="1385369.N825_08555"/>
<reference evidence="15 16" key="1">
    <citation type="submission" date="2013-08" db="EMBL/GenBank/DDBJ databases">
        <title>The genome sequence of Skermanella stibiiresistens.</title>
        <authorList>
            <person name="Zhu W."/>
            <person name="Wang G."/>
        </authorList>
    </citation>
    <scope>NUCLEOTIDE SEQUENCE [LARGE SCALE GENOMIC DNA]</scope>
    <source>
        <strain evidence="15 16">SB22</strain>
    </source>
</reference>
<comment type="subcellular location">
    <subcellularLocation>
        <location evidence="2">Cell membrane</location>
        <topology evidence="2">Multi-pass membrane protein</topology>
    </subcellularLocation>
</comment>
<dbReference type="Gene3D" id="6.10.340.10">
    <property type="match status" value="1"/>
</dbReference>
<dbReference type="PROSITE" id="PS50109">
    <property type="entry name" value="HIS_KIN"/>
    <property type="match status" value="1"/>
</dbReference>
<dbReference type="GO" id="GO:0005886">
    <property type="term" value="C:plasma membrane"/>
    <property type="evidence" value="ECO:0007669"/>
    <property type="project" value="UniProtKB-SubCell"/>
</dbReference>
<keyword evidence="11 12" id="KW-0472">Membrane</keyword>
<dbReference type="EMBL" id="AVFL01000014">
    <property type="protein sequence ID" value="EWY39043.1"/>
    <property type="molecule type" value="Genomic_DNA"/>
</dbReference>
<dbReference type="InterPro" id="IPR033479">
    <property type="entry name" value="dCache_1"/>
</dbReference>
<dbReference type="Gene3D" id="3.30.450.20">
    <property type="entry name" value="PAS domain"/>
    <property type="match status" value="1"/>
</dbReference>
<dbReference type="InterPro" id="IPR003661">
    <property type="entry name" value="HisK_dim/P_dom"/>
</dbReference>
<evidence type="ECO:0000256" key="3">
    <source>
        <dbReference type="ARBA" id="ARBA00012438"/>
    </source>
</evidence>
<dbReference type="Pfam" id="PF02743">
    <property type="entry name" value="dCache_1"/>
    <property type="match status" value="1"/>
</dbReference>
<evidence type="ECO:0000256" key="12">
    <source>
        <dbReference type="SAM" id="Phobius"/>
    </source>
</evidence>
<dbReference type="PRINTS" id="PR00344">
    <property type="entry name" value="BCTRLSENSOR"/>
</dbReference>
<keyword evidence="16" id="KW-1185">Reference proteome</keyword>
<evidence type="ECO:0000256" key="7">
    <source>
        <dbReference type="ARBA" id="ARBA00022692"/>
    </source>
</evidence>
<keyword evidence="6" id="KW-0808">Transferase</keyword>
<dbReference type="PANTHER" id="PTHR43711:SF31">
    <property type="entry name" value="HISTIDINE KINASE"/>
    <property type="match status" value="1"/>
</dbReference>
<comment type="catalytic activity">
    <reaction evidence="1">
        <text>ATP + protein L-histidine = ADP + protein N-phospho-L-histidine.</text>
        <dbReference type="EC" id="2.7.13.3"/>
    </reaction>
</comment>
<evidence type="ECO:0000313" key="15">
    <source>
        <dbReference type="EMBL" id="EWY39043.1"/>
    </source>
</evidence>
<dbReference type="InterPro" id="IPR050736">
    <property type="entry name" value="Sensor_HK_Regulatory"/>
</dbReference>
<keyword evidence="10" id="KW-0902">Two-component regulatory system</keyword>
<dbReference type="Pfam" id="PF02518">
    <property type="entry name" value="HATPase_c"/>
    <property type="match status" value="1"/>
</dbReference>
<dbReference type="InterPro" id="IPR003660">
    <property type="entry name" value="HAMP_dom"/>
</dbReference>
<dbReference type="OrthoDB" id="9812260at2"/>
<evidence type="ECO:0000256" key="1">
    <source>
        <dbReference type="ARBA" id="ARBA00000085"/>
    </source>
</evidence>
<dbReference type="SMART" id="SM00387">
    <property type="entry name" value="HATPase_c"/>
    <property type="match status" value="1"/>
</dbReference>
<dbReference type="RefSeq" id="WP_037455482.1">
    <property type="nucleotide sequence ID" value="NZ_AVFL01000014.1"/>
</dbReference>
<dbReference type="GO" id="GO:0000155">
    <property type="term" value="F:phosphorelay sensor kinase activity"/>
    <property type="evidence" value="ECO:0007669"/>
    <property type="project" value="InterPro"/>
</dbReference>
<evidence type="ECO:0000259" key="14">
    <source>
        <dbReference type="PROSITE" id="PS50885"/>
    </source>
</evidence>
<dbReference type="Gene3D" id="3.30.565.10">
    <property type="entry name" value="Histidine kinase-like ATPase, C-terminal domain"/>
    <property type="match status" value="1"/>
</dbReference>
<name>W9H5K7_9PROT</name>
<dbReference type="InterPro" id="IPR036097">
    <property type="entry name" value="HisK_dim/P_sf"/>
</dbReference>
<feature type="transmembrane region" description="Helical" evidence="12">
    <location>
        <begin position="12"/>
        <end position="34"/>
    </location>
</feature>